<protein>
    <submittedName>
        <fullName evidence="2">Uncharacterized protein</fullName>
    </submittedName>
</protein>
<keyword evidence="1" id="KW-0812">Transmembrane</keyword>
<reference evidence="2" key="1">
    <citation type="journal article" date="2015" name="Proc. Natl. Acad. Sci. U.S.A.">
        <title>Networks of energetic and metabolic interactions define dynamics in microbial communities.</title>
        <authorList>
            <person name="Embree M."/>
            <person name="Liu J.K."/>
            <person name="Al-Bassam M.M."/>
            <person name="Zengler K."/>
        </authorList>
    </citation>
    <scope>NUCLEOTIDE SEQUENCE</scope>
</reference>
<proteinExistence type="predicted"/>
<dbReference type="EMBL" id="LNQE01000093">
    <property type="protein sequence ID" value="KUG29376.1"/>
    <property type="molecule type" value="Genomic_DNA"/>
</dbReference>
<name>A0A0W8G8C3_9ZZZZ</name>
<gene>
    <name evidence="2" type="ORF">ASZ90_000730</name>
</gene>
<comment type="caution">
    <text evidence="2">The sequence shown here is derived from an EMBL/GenBank/DDBJ whole genome shotgun (WGS) entry which is preliminary data.</text>
</comment>
<organism evidence="2">
    <name type="scientific">hydrocarbon metagenome</name>
    <dbReference type="NCBI Taxonomy" id="938273"/>
    <lineage>
        <taxon>unclassified sequences</taxon>
        <taxon>metagenomes</taxon>
        <taxon>ecological metagenomes</taxon>
    </lineage>
</organism>
<evidence type="ECO:0000313" key="2">
    <source>
        <dbReference type="EMBL" id="KUG29376.1"/>
    </source>
</evidence>
<feature type="transmembrane region" description="Helical" evidence="1">
    <location>
        <begin position="16"/>
        <end position="38"/>
    </location>
</feature>
<dbReference type="AlphaFoldDB" id="A0A0W8G8C3"/>
<evidence type="ECO:0000256" key="1">
    <source>
        <dbReference type="SAM" id="Phobius"/>
    </source>
</evidence>
<keyword evidence="1" id="KW-0472">Membrane</keyword>
<sequence length="180" mass="19464">MNPLGIATTKLPARSVMGMAVLFVTLIVFGFAFLYPVLRVSARLDADIAREKARLEEQQALAGYYAAFKKLVDQGLTEHLPPARTVPLPLSRVSGVSALFEACATASGIDAVSITPDPDSLARGAKSLSVRVTLRGDPETFRGFLVEAGRIASLETIENIRIQRVSEGFDYQVVAWLALE</sequence>
<keyword evidence="1" id="KW-1133">Transmembrane helix</keyword>
<accession>A0A0W8G8C3</accession>